<name>A0A2K2FZ47_9SPHN</name>
<keyword evidence="3" id="KW-1185">Reference proteome</keyword>
<feature type="transmembrane region" description="Helical" evidence="1">
    <location>
        <begin position="250"/>
        <end position="283"/>
    </location>
</feature>
<dbReference type="OrthoDB" id="2515554at2"/>
<evidence type="ECO:0000313" key="3">
    <source>
        <dbReference type="Proteomes" id="UP000236327"/>
    </source>
</evidence>
<dbReference type="EMBL" id="LYMM01000040">
    <property type="protein sequence ID" value="PNU04063.1"/>
    <property type="molecule type" value="Genomic_DNA"/>
</dbReference>
<protein>
    <submittedName>
        <fullName evidence="2">Uncharacterized protein</fullName>
    </submittedName>
</protein>
<feature type="transmembrane region" description="Helical" evidence="1">
    <location>
        <begin position="134"/>
        <end position="152"/>
    </location>
</feature>
<reference evidence="2 3" key="1">
    <citation type="submission" date="2016-05" db="EMBL/GenBank/DDBJ databases">
        <title>Complete genome sequence of Novosphingobium guangzhouense SA925(T).</title>
        <authorList>
            <person name="Sha S."/>
        </authorList>
    </citation>
    <scope>NUCLEOTIDE SEQUENCE [LARGE SCALE GENOMIC DNA]</scope>
    <source>
        <strain evidence="2 3">SA925</strain>
    </source>
</reference>
<feature type="transmembrane region" description="Helical" evidence="1">
    <location>
        <begin position="173"/>
        <end position="192"/>
    </location>
</feature>
<sequence length="420" mass="46885">MRFLLLPSGPLWAALLILGAAAGISLSGATAYSGLFLLALVGCAFFAVQRLAFAAICVPIGAMGCILFFNAVPRQVDSIYYEHLLQYPYIDIFELIYSSYKQNLLGDQEANFAKGSFLLLAQPFVNRNLSYDEMAYLVPNFAVSLVIASLISELSMEFCKNHKISSQKIVRTIRSLSAGFFLISPSVMFFSSDFMKDLYAILFGLLTAILFVRRQWAWLALAVIISFVIRRYNPLMSFCLVMAVKGKGRWDYAMFAGYAVLMLGIIKLNIAAMANMLLSIVYIYMNPLPFRLENWEFPTGLLTFQGLVFAALPVFAVYQVLDRRMRAQGFDRIAISIALFGFLVIAVGYNNMVNLRGESMEIGRGGDNMTRKAFPALPLIDIQFAFVLAWVGTFLASRRKEVTVEMPDASLRNVPPVQTL</sequence>
<accession>A0A2K2FZ47</accession>
<keyword evidence="1" id="KW-0472">Membrane</keyword>
<evidence type="ECO:0000256" key="1">
    <source>
        <dbReference type="SAM" id="Phobius"/>
    </source>
</evidence>
<comment type="caution">
    <text evidence="2">The sequence shown here is derived from an EMBL/GenBank/DDBJ whole genome shotgun (WGS) entry which is preliminary data.</text>
</comment>
<keyword evidence="1" id="KW-1133">Transmembrane helix</keyword>
<feature type="transmembrane region" description="Helical" evidence="1">
    <location>
        <begin position="373"/>
        <end position="396"/>
    </location>
</feature>
<feature type="transmembrane region" description="Helical" evidence="1">
    <location>
        <begin position="53"/>
        <end position="72"/>
    </location>
</feature>
<evidence type="ECO:0000313" key="2">
    <source>
        <dbReference type="EMBL" id="PNU04063.1"/>
    </source>
</evidence>
<feature type="transmembrane region" description="Helical" evidence="1">
    <location>
        <begin position="31"/>
        <end position="48"/>
    </location>
</feature>
<dbReference type="RefSeq" id="WP_103096661.1">
    <property type="nucleotide sequence ID" value="NZ_LYMM01000040.1"/>
</dbReference>
<feature type="transmembrane region" description="Helical" evidence="1">
    <location>
        <begin position="303"/>
        <end position="321"/>
    </location>
</feature>
<keyword evidence="1" id="KW-0812">Transmembrane</keyword>
<dbReference type="Proteomes" id="UP000236327">
    <property type="component" value="Unassembled WGS sequence"/>
</dbReference>
<proteinExistence type="predicted"/>
<feature type="transmembrane region" description="Helical" evidence="1">
    <location>
        <begin position="198"/>
        <end position="229"/>
    </location>
</feature>
<gene>
    <name evidence="2" type="ORF">A8V01_05520</name>
</gene>
<feature type="transmembrane region" description="Helical" evidence="1">
    <location>
        <begin position="333"/>
        <end position="353"/>
    </location>
</feature>
<dbReference type="AlphaFoldDB" id="A0A2K2FZ47"/>
<organism evidence="2 3">
    <name type="scientific">Novosphingobium guangzhouense</name>
    <dbReference type="NCBI Taxonomy" id="1850347"/>
    <lineage>
        <taxon>Bacteria</taxon>
        <taxon>Pseudomonadati</taxon>
        <taxon>Pseudomonadota</taxon>
        <taxon>Alphaproteobacteria</taxon>
        <taxon>Sphingomonadales</taxon>
        <taxon>Sphingomonadaceae</taxon>
        <taxon>Novosphingobium</taxon>
    </lineage>
</organism>